<evidence type="ECO:0000313" key="8">
    <source>
        <dbReference type="Proteomes" id="UP000249082"/>
    </source>
</evidence>
<feature type="binding site" evidence="5">
    <location>
        <position position="103"/>
    </location>
    <ligand>
        <name>FAD</name>
        <dbReference type="ChEBI" id="CHEBI:57692"/>
    </ligand>
</feature>
<feature type="binding site" evidence="5">
    <location>
        <position position="40"/>
    </location>
    <ligand>
        <name>NADPH</name>
        <dbReference type="ChEBI" id="CHEBI:57783"/>
    </ligand>
</feature>
<keyword evidence="1 5" id="KW-0285">Flavoprotein</keyword>
<sequence length="374" mass="39562">MNHTIGIIGAGLGGLILARVLHRHGIAATIFEGEASPSARTQGGLLDIHEHNGQLALKAAGLYESFLRLVRPGEDAKRVVGPDGRLLFDRAGDPASTRPEVDRGELRTMLIKSLPDRAIRWGCKAIALTPLGEGRHSIAFSDGTGTTVDLLVGADGAWSKVRPLLSSTTPRYSGTCFIEIALLNAVKDAASIDVIGSGTLMAVAPGKGIIVHRYPDGTARGYAALNRPENWIRTIDFTDVAAGLGRIAHEFDGWAATLTAFIRDSCIDPIPRPIFALPVGISWPRVPGVTLIGDAAHLMSPFAGEGANLAMEDGARLAQTILHCPHDVEAALAAYEHDLFPRAKAVAQASADNLARFFGEDAPNSVIGLFEGRA</sequence>
<evidence type="ECO:0000256" key="3">
    <source>
        <dbReference type="ARBA" id="ARBA00023002"/>
    </source>
</evidence>
<dbReference type="PANTHER" id="PTHR46972">
    <property type="entry name" value="MONOOXYGENASE ASQM-RELATED"/>
    <property type="match status" value="1"/>
</dbReference>
<feature type="binding site" evidence="5">
    <location>
        <position position="47"/>
    </location>
    <ligand>
        <name>FAD</name>
        <dbReference type="ChEBI" id="CHEBI:57692"/>
    </ligand>
</feature>
<gene>
    <name evidence="7" type="ORF">DI555_20555</name>
</gene>
<evidence type="ECO:0000256" key="4">
    <source>
        <dbReference type="ARBA" id="ARBA00023033"/>
    </source>
</evidence>
<evidence type="ECO:0000259" key="6">
    <source>
        <dbReference type="Pfam" id="PF01494"/>
    </source>
</evidence>
<comment type="function">
    <text evidence="5">An FAD-requiring monooxygenase active on some tetracycline antibiotic derivatives, which leads to their inactivation. Hydroxylates carbon 11a of tetracycline and some analogs.</text>
</comment>
<evidence type="ECO:0000256" key="5">
    <source>
        <dbReference type="HAMAP-Rule" id="MF_00845"/>
    </source>
</evidence>
<keyword evidence="5" id="KW-0547">Nucleotide-binding</keyword>
<dbReference type="GO" id="GO:0071949">
    <property type="term" value="F:FAD binding"/>
    <property type="evidence" value="ECO:0007669"/>
    <property type="project" value="InterPro"/>
</dbReference>
<accession>A0A2W5NHU0</accession>
<proteinExistence type="inferred from homology"/>
<dbReference type="GO" id="GO:0046677">
    <property type="term" value="P:response to antibiotic"/>
    <property type="evidence" value="ECO:0007669"/>
    <property type="project" value="InterPro"/>
</dbReference>
<dbReference type="SUPFAM" id="SSF51905">
    <property type="entry name" value="FAD/NAD(P)-binding domain"/>
    <property type="match status" value="1"/>
</dbReference>
<dbReference type="EC" id="1.14.13.-" evidence="5"/>
<dbReference type="EMBL" id="QFPX01000024">
    <property type="protein sequence ID" value="PZQ51799.1"/>
    <property type="molecule type" value="Genomic_DNA"/>
</dbReference>
<keyword evidence="4 5" id="KW-0503">Monooxygenase</keyword>
<dbReference type="Proteomes" id="UP000249082">
    <property type="component" value="Unassembled WGS sequence"/>
</dbReference>
<keyword evidence="5" id="KW-0963">Cytoplasm</keyword>
<organism evidence="7 8">
    <name type="scientific">Novosphingobium pentaromativorans</name>
    <dbReference type="NCBI Taxonomy" id="205844"/>
    <lineage>
        <taxon>Bacteria</taxon>
        <taxon>Pseudomonadati</taxon>
        <taxon>Pseudomonadota</taxon>
        <taxon>Alphaproteobacteria</taxon>
        <taxon>Sphingomonadales</taxon>
        <taxon>Sphingomonadaceae</taxon>
        <taxon>Novosphingobium</taxon>
    </lineage>
</organism>
<dbReference type="PRINTS" id="PR00420">
    <property type="entry name" value="RNGMNOXGNASE"/>
</dbReference>
<comment type="caution">
    <text evidence="7">The sequence shown here is derived from an EMBL/GenBank/DDBJ whole genome shotgun (WGS) entry which is preliminary data.</text>
</comment>
<comment type="catalytic activity">
    <reaction evidence="5">
        <text>a tetracycline + NADPH + O2 + H(+) = an 11a-hydroxytetracycline + NADP(+) + H2O</text>
        <dbReference type="Rhea" id="RHEA:61444"/>
        <dbReference type="ChEBI" id="CHEBI:15377"/>
        <dbReference type="ChEBI" id="CHEBI:15378"/>
        <dbReference type="ChEBI" id="CHEBI:15379"/>
        <dbReference type="ChEBI" id="CHEBI:57783"/>
        <dbReference type="ChEBI" id="CHEBI:58349"/>
        <dbReference type="ChEBI" id="CHEBI:144644"/>
        <dbReference type="ChEBI" id="CHEBI:144645"/>
    </reaction>
</comment>
<comment type="cofactor">
    <cofactor evidence="5">
        <name>FAD</name>
        <dbReference type="ChEBI" id="CHEBI:57692"/>
    </cofactor>
</comment>
<reference evidence="7 8" key="1">
    <citation type="submission" date="2017-08" db="EMBL/GenBank/DDBJ databases">
        <title>Infants hospitalized years apart are colonized by the same room-sourced microbial strains.</title>
        <authorList>
            <person name="Brooks B."/>
            <person name="Olm M.R."/>
            <person name="Firek B.A."/>
            <person name="Baker R."/>
            <person name="Thomas B.C."/>
            <person name="Morowitz M.J."/>
            <person name="Banfield J.F."/>
        </authorList>
    </citation>
    <scope>NUCLEOTIDE SEQUENCE [LARGE SCALE GENOMIC DNA]</scope>
    <source>
        <strain evidence="7">S2_005_002_R2_33</strain>
    </source>
</reference>
<dbReference type="GO" id="GO:0005737">
    <property type="term" value="C:cytoplasm"/>
    <property type="evidence" value="ECO:0007669"/>
    <property type="project" value="UniProtKB-SubCell"/>
</dbReference>
<evidence type="ECO:0000313" key="7">
    <source>
        <dbReference type="EMBL" id="PZQ51799.1"/>
    </source>
</evidence>
<name>A0A2W5NHU0_9SPHN</name>
<comment type="domain">
    <text evidence="5">Consists of an N-terminal FAD-binding domain with a Rossman fold and a C-terminal substrate-binding domain.</text>
</comment>
<comment type="similarity">
    <text evidence="5">Belongs to the aromatic-ring hydroxylase family. TetX subfamily.</text>
</comment>
<dbReference type="GO" id="GO:0004497">
    <property type="term" value="F:monooxygenase activity"/>
    <property type="evidence" value="ECO:0007669"/>
    <property type="project" value="UniProtKB-UniRule"/>
</dbReference>
<keyword evidence="5" id="KW-0521">NADP</keyword>
<protein>
    <recommendedName>
        <fullName evidence="5">Flavin-dependent monooxygenase</fullName>
    </recommendedName>
    <alternativeName>
        <fullName evidence="5">TetX monooxygenase</fullName>
        <shortName evidence="5">TetX</shortName>
        <ecNumber evidence="5">1.14.13.-</ecNumber>
    </alternativeName>
</protein>
<dbReference type="PANTHER" id="PTHR46972:SF1">
    <property type="entry name" value="FAD DEPENDENT OXIDOREDUCTASE DOMAIN-CONTAINING PROTEIN"/>
    <property type="match status" value="1"/>
</dbReference>
<keyword evidence="3 5" id="KW-0560">Oxidoreductase</keyword>
<comment type="subcellular location">
    <subcellularLocation>
        <location evidence="5">Cytoplasm</location>
    </subcellularLocation>
</comment>
<feature type="binding site" evidence="5">
    <location>
        <position position="294"/>
    </location>
    <ligand>
        <name>FAD</name>
        <dbReference type="ChEBI" id="CHEBI:57692"/>
    </ligand>
</feature>
<dbReference type="HAMAP" id="MF_00845">
    <property type="entry name" value="TetX_monooxygenase"/>
    <property type="match status" value="1"/>
</dbReference>
<keyword evidence="2 5" id="KW-0274">FAD</keyword>
<feature type="domain" description="FAD-binding" evidence="6">
    <location>
        <begin position="289"/>
        <end position="349"/>
    </location>
</feature>
<comment type="subunit">
    <text evidence="5">Monomer.</text>
</comment>
<dbReference type="InterPro" id="IPR002938">
    <property type="entry name" value="FAD-bd"/>
</dbReference>
<evidence type="ECO:0000256" key="1">
    <source>
        <dbReference type="ARBA" id="ARBA00022630"/>
    </source>
</evidence>
<dbReference type="Gene3D" id="3.50.50.60">
    <property type="entry name" value="FAD/NAD(P)-binding domain"/>
    <property type="match status" value="1"/>
</dbReference>
<feature type="domain" description="FAD-binding" evidence="6">
    <location>
        <begin position="5"/>
        <end position="174"/>
    </location>
</feature>
<dbReference type="Pfam" id="PF01494">
    <property type="entry name" value="FAD_binding_3"/>
    <property type="match status" value="2"/>
</dbReference>
<evidence type="ECO:0000256" key="2">
    <source>
        <dbReference type="ARBA" id="ARBA00022827"/>
    </source>
</evidence>
<dbReference type="InterPro" id="IPR043683">
    <property type="entry name" value="TetX_monooxygenase"/>
</dbReference>
<dbReference type="AlphaFoldDB" id="A0A2W5NHU0"/>
<dbReference type="InterPro" id="IPR036188">
    <property type="entry name" value="FAD/NAD-bd_sf"/>
</dbReference>